<dbReference type="STRING" id="661478.OP10G_3032"/>
<evidence type="ECO:0000256" key="8">
    <source>
        <dbReference type="ARBA" id="ARBA00022962"/>
    </source>
</evidence>
<sequence>MLEADACGIGLLATRKGVAERRLVETALELTTRFDHRGAPGHGAGLQLDIPWPMLLDRFGLHAKAIAQRDVALGMFFLPFEAPLRRRCVETVERLAAVAGADVLQWADVPVNSAALDPTSSALRTLPIVRQALFRRPEGMSEDGWFACRYLLRLALDRVLGQIAGDEFSVVSLSNRTVVYKGLAELSRIAELYPDLRDPHFASRYVVFHSRYCTNTTTAWRRAQPFWAVAHNGEIATIQGNVAWMNAIGRDLIRNLVDRNPSLSRIAAEVSSIVCSGGSDTANLDDMMIALMAGGMSFPQAVLALLPPATSTLAEDDPLHPFARAASVYLGACDGPAALVGCDGDHAVAHLDRNGLRPLWVQTSRDYVMAVSELTGTLDLGDVETQRVMGPGDTVVVELTSGRVLFDEAVRAEVARHPFPSPQTRIVEGASAPATSEVGGLTQLQRAFGMTREDVDVLVKPLAETGKPAIGSMGDDTSPAAMLDALPRRMEDHFALRFAQETSPPIDPIRDAWVFDSTVALGDRSGLWSVATGPVYAFPHRVLSNGELGWLKSQKAVREVSLLFPIVSGDETANAAALEEAIEMVVEQALAMADEPGVLVLTDRYPTAEQAAIPPIRVVSLLHRRLVELGMRNRVGLIADVGVWDIHHCALLITLGADAVTPWLGLATAGEGTDKYLKGVRSGLVEAMSMMGVTPASAYCGAGLVEAVGLSEGLMRAEFPGVPVHLGGIGRDVLDREWLAFHSAAFFGDSELPDAGEFRHSKEGRRHANNAEVVRSLQLSSGYAKKIHGSAPGSREAFDDYKDLVNGREPVTVLDLLQVRKGEAIPIDEVESEAEILWRFMAPGMSEGALSEPAHRTVAKAFNVLHRYCRIKLGGPRPGIGPVANSGEGGFDKARIGRRDGNRSVQYAGGRFTITPMTAARAAEAEVKFAQGAKPGKGGQLPGKKVSVKVAHQRGCEPGYELVSPPINHNLYSIEDVKLMIESWRHLNPSVNCALKYVATHGVEMVAAGGVNAGANRLHLSDGCGGTGAAKRVDQKHAGVPLAAVLPTVHDLLVEEDVRHLVELSVDGGVQTGTQALKLFLLGADRVGFGTSLLISIGCSMLRKCHLSGPDPADPTGKRRLGCTPGIATQDPQWIARFAGDWRHIVRMLRFVAQEIRESLAAMGVRSVAEVIGRRDLLERKPGLTGKAAMLDLTSILSAPHGFSQARDLAAQSKAHMPALRGEELEAADRAMSGETVTIIERLTNESRCVGVGAAGKVARRFGDLGLPEGGLHFVHTGAAGHFYAAYSVEGLEFRLQGVVADSCFTAAYGGLLAVTPADGQSGRSLVGNAFGYGARGGRAYIAGRGGNRFGICLRKSHEGTGPRVVVEGVEANAFQYMTGGVALVLGPTGPNLGSGMTGGRVFLLDADMASLNSDYVGAVSLDEGESRLVREMLREHVEHTESQIGRQLLESFDASRFVRVSTVVKPELVPELVSVV</sequence>
<dbReference type="PANTHER" id="PTHR11938">
    <property type="entry name" value="FAD NADPH DEHYDROGENASE/OXIDOREDUCTASE"/>
    <property type="match status" value="1"/>
</dbReference>
<dbReference type="Gene3D" id="2.160.20.60">
    <property type="entry name" value="Glutamate synthase, alpha subunit, C-terminal domain"/>
    <property type="match status" value="1"/>
</dbReference>
<evidence type="ECO:0000256" key="13">
    <source>
        <dbReference type="ARBA" id="ARBA00023291"/>
    </source>
</evidence>
<keyword evidence="11" id="KW-0411">Iron-sulfur</keyword>
<dbReference type="InterPro" id="IPR036485">
    <property type="entry name" value="Glu_synth_asu_C_sf"/>
</dbReference>
<organism evidence="16 17">
    <name type="scientific">Fimbriimonas ginsengisoli Gsoil 348</name>
    <dbReference type="NCBI Taxonomy" id="661478"/>
    <lineage>
        <taxon>Bacteria</taxon>
        <taxon>Bacillati</taxon>
        <taxon>Armatimonadota</taxon>
        <taxon>Fimbriimonadia</taxon>
        <taxon>Fimbriimonadales</taxon>
        <taxon>Fimbriimonadaceae</taxon>
        <taxon>Fimbriimonas</taxon>
    </lineage>
</organism>
<keyword evidence="5" id="KW-0285">Flavoprotein</keyword>
<dbReference type="InterPro" id="IPR013785">
    <property type="entry name" value="Aldolase_TIM"/>
</dbReference>
<evidence type="ECO:0000256" key="7">
    <source>
        <dbReference type="ARBA" id="ARBA00022723"/>
    </source>
</evidence>
<comment type="similarity">
    <text evidence="3">Belongs to the glutamate synthase family.</text>
</comment>
<dbReference type="Pfam" id="PF00310">
    <property type="entry name" value="GATase_2"/>
    <property type="match status" value="1"/>
</dbReference>
<dbReference type="SUPFAM" id="SSF69336">
    <property type="entry name" value="Alpha subunit of glutamate synthase, C-terminal domain"/>
    <property type="match status" value="1"/>
</dbReference>
<comment type="pathway">
    <text evidence="14">Amino-acid biosynthesis.</text>
</comment>
<dbReference type="GO" id="GO:0019676">
    <property type="term" value="P:ammonia assimilation cycle"/>
    <property type="evidence" value="ECO:0007669"/>
    <property type="project" value="TreeGrafter"/>
</dbReference>
<dbReference type="Gene3D" id="3.20.20.70">
    <property type="entry name" value="Aldolase class I"/>
    <property type="match status" value="2"/>
</dbReference>
<evidence type="ECO:0000256" key="12">
    <source>
        <dbReference type="ARBA" id="ARBA00023164"/>
    </source>
</evidence>
<comment type="cofactor">
    <cofactor evidence="1">
        <name>FMN</name>
        <dbReference type="ChEBI" id="CHEBI:58210"/>
    </cofactor>
</comment>
<keyword evidence="17" id="KW-1185">Reference proteome</keyword>
<comment type="cofactor">
    <cofactor evidence="2">
        <name>[3Fe-4S] cluster</name>
        <dbReference type="ChEBI" id="CHEBI:21137"/>
    </cofactor>
</comment>
<dbReference type="Proteomes" id="UP000027982">
    <property type="component" value="Chromosome"/>
</dbReference>
<evidence type="ECO:0000256" key="11">
    <source>
        <dbReference type="ARBA" id="ARBA00023014"/>
    </source>
</evidence>
<dbReference type="SUPFAM" id="SSF51395">
    <property type="entry name" value="FMN-linked oxidoreductases"/>
    <property type="match status" value="1"/>
</dbReference>
<keyword evidence="7" id="KW-0479">Metal-binding</keyword>
<dbReference type="PANTHER" id="PTHR11938:SF133">
    <property type="entry name" value="GLUTAMATE SYNTHASE (NADH)"/>
    <property type="match status" value="1"/>
</dbReference>
<keyword evidence="6" id="KW-0288">FMN</keyword>
<keyword evidence="9" id="KW-0560">Oxidoreductase</keyword>
<evidence type="ECO:0000259" key="15">
    <source>
        <dbReference type="PROSITE" id="PS51278"/>
    </source>
</evidence>
<dbReference type="InterPro" id="IPR050711">
    <property type="entry name" value="ET-N_metabolism_enzyme"/>
</dbReference>
<protein>
    <submittedName>
        <fullName evidence="16">Glutamate synthase</fullName>
    </submittedName>
</protein>
<dbReference type="eggNOG" id="COG0069">
    <property type="taxonomic scope" value="Bacteria"/>
</dbReference>
<dbReference type="KEGG" id="fgi:OP10G_3032"/>
<dbReference type="SUPFAM" id="SSF56235">
    <property type="entry name" value="N-terminal nucleophile aminohydrolases (Ntn hydrolases)"/>
    <property type="match status" value="1"/>
</dbReference>
<keyword evidence="4" id="KW-0028">Amino-acid biosynthesis</keyword>
<dbReference type="GO" id="GO:0051538">
    <property type="term" value="F:3 iron, 4 sulfur cluster binding"/>
    <property type="evidence" value="ECO:0007669"/>
    <property type="project" value="UniProtKB-KW"/>
</dbReference>
<evidence type="ECO:0000256" key="9">
    <source>
        <dbReference type="ARBA" id="ARBA00023002"/>
    </source>
</evidence>
<evidence type="ECO:0000256" key="1">
    <source>
        <dbReference type="ARBA" id="ARBA00001917"/>
    </source>
</evidence>
<dbReference type="InterPro" id="IPR002932">
    <property type="entry name" value="Glu_synthdom"/>
</dbReference>
<evidence type="ECO:0000313" key="17">
    <source>
        <dbReference type="Proteomes" id="UP000027982"/>
    </source>
</evidence>
<evidence type="ECO:0000256" key="3">
    <source>
        <dbReference type="ARBA" id="ARBA00009716"/>
    </source>
</evidence>
<name>A0A068NUE5_FIMGI</name>
<evidence type="ECO:0000256" key="6">
    <source>
        <dbReference type="ARBA" id="ARBA00022643"/>
    </source>
</evidence>
<dbReference type="InterPro" id="IPR029055">
    <property type="entry name" value="Ntn_hydrolases_N"/>
</dbReference>
<dbReference type="HOGENOM" id="CLU_000422_8_2_0"/>
<accession>A0A068NUE5</accession>
<dbReference type="RefSeq" id="WP_227624940.1">
    <property type="nucleotide sequence ID" value="NZ_CP007139.1"/>
</dbReference>
<dbReference type="Gene3D" id="3.60.20.10">
    <property type="entry name" value="Glutamine Phosphoribosylpyrophosphate, subunit 1, domain 1"/>
    <property type="match status" value="1"/>
</dbReference>
<dbReference type="CDD" id="cd02808">
    <property type="entry name" value="GltS_FMN"/>
    <property type="match status" value="1"/>
</dbReference>
<keyword evidence="8" id="KW-0315">Glutamine amidotransferase</keyword>
<keyword evidence="13" id="KW-0003">3Fe-4S</keyword>
<keyword evidence="12" id="KW-0314">Glutamate biosynthesis</keyword>
<dbReference type="EMBL" id="CP007139">
    <property type="protein sequence ID" value="AIE86400.1"/>
    <property type="molecule type" value="Genomic_DNA"/>
</dbReference>
<gene>
    <name evidence="16" type="ORF">OP10G_3032</name>
</gene>
<evidence type="ECO:0000313" key="16">
    <source>
        <dbReference type="EMBL" id="AIE86400.1"/>
    </source>
</evidence>
<dbReference type="PROSITE" id="PS51278">
    <property type="entry name" value="GATASE_TYPE_2"/>
    <property type="match status" value="1"/>
</dbReference>
<dbReference type="GO" id="GO:0046872">
    <property type="term" value="F:metal ion binding"/>
    <property type="evidence" value="ECO:0007669"/>
    <property type="project" value="UniProtKB-KW"/>
</dbReference>
<dbReference type="Pfam" id="PF01645">
    <property type="entry name" value="Glu_synthase"/>
    <property type="match status" value="1"/>
</dbReference>
<dbReference type="GO" id="GO:0015930">
    <property type="term" value="F:glutamate synthase activity"/>
    <property type="evidence" value="ECO:0007669"/>
    <property type="project" value="InterPro"/>
</dbReference>
<proteinExistence type="inferred from homology"/>
<reference evidence="16 17" key="1">
    <citation type="journal article" date="2014" name="PLoS ONE">
        <title>The first complete genome sequence of the class fimbriimonadia in the phylum armatimonadetes.</title>
        <authorList>
            <person name="Hu Z.Y."/>
            <person name="Wang Y.Z."/>
            <person name="Im W.T."/>
            <person name="Wang S.Y."/>
            <person name="Zhao G.P."/>
            <person name="Zheng H.J."/>
            <person name="Quan Z.X."/>
        </authorList>
    </citation>
    <scope>NUCLEOTIDE SEQUENCE [LARGE SCALE GENOMIC DNA]</scope>
    <source>
        <strain evidence="16">Gsoil 348</strain>
    </source>
</reference>
<dbReference type="Pfam" id="PF04898">
    <property type="entry name" value="Glu_syn_central"/>
    <property type="match status" value="1"/>
</dbReference>
<keyword evidence="10" id="KW-0408">Iron</keyword>
<dbReference type="GO" id="GO:0006537">
    <property type="term" value="P:glutamate biosynthetic process"/>
    <property type="evidence" value="ECO:0007669"/>
    <property type="project" value="UniProtKB-KW"/>
</dbReference>
<dbReference type="InterPro" id="IPR006982">
    <property type="entry name" value="Glu_synth_centr_N"/>
</dbReference>
<evidence type="ECO:0000256" key="14">
    <source>
        <dbReference type="ARBA" id="ARBA00029440"/>
    </source>
</evidence>
<evidence type="ECO:0000256" key="4">
    <source>
        <dbReference type="ARBA" id="ARBA00022605"/>
    </source>
</evidence>
<dbReference type="InterPro" id="IPR002489">
    <property type="entry name" value="Glu_synth_asu_C"/>
</dbReference>
<dbReference type="InterPro" id="IPR017932">
    <property type="entry name" value="GATase_2_dom"/>
</dbReference>
<evidence type="ECO:0000256" key="2">
    <source>
        <dbReference type="ARBA" id="ARBA00001927"/>
    </source>
</evidence>
<feature type="domain" description="Glutamine amidotransferase type-2" evidence="15">
    <location>
        <begin position="7"/>
        <end position="400"/>
    </location>
</feature>
<dbReference type="Pfam" id="PF01493">
    <property type="entry name" value="GXGXG"/>
    <property type="match status" value="1"/>
</dbReference>
<evidence type="ECO:0000256" key="5">
    <source>
        <dbReference type="ARBA" id="ARBA00022630"/>
    </source>
</evidence>
<dbReference type="eggNOG" id="COG0067">
    <property type="taxonomic scope" value="Bacteria"/>
</dbReference>
<evidence type="ECO:0000256" key="10">
    <source>
        <dbReference type="ARBA" id="ARBA00023004"/>
    </source>
</evidence>